<evidence type="ECO:0000313" key="2">
    <source>
        <dbReference type="EMBL" id="OMJ68877.1"/>
    </source>
</evidence>
<reference evidence="2 3" key="1">
    <citation type="submission" date="2016-11" db="EMBL/GenBank/DDBJ databases">
        <title>The macronuclear genome of Stentor coeruleus: a giant cell with tiny introns.</title>
        <authorList>
            <person name="Slabodnick M."/>
            <person name="Ruby J.G."/>
            <person name="Reiff S.B."/>
            <person name="Swart E.C."/>
            <person name="Gosai S."/>
            <person name="Prabakaran S."/>
            <person name="Witkowska E."/>
            <person name="Larue G.E."/>
            <person name="Fisher S."/>
            <person name="Freeman R.M."/>
            <person name="Gunawardena J."/>
            <person name="Chu W."/>
            <person name="Stover N.A."/>
            <person name="Gregory B.D."/>
            <person name="Nowacki M."/>
            <person name="Derisi J."/>
            <person name="Roy S.W."/>
            <person name="Marshall W.F."/>
            <person name="Sood P."/>
        </authorList>
    </citation>
    <scope>NUCLEOTIDE SEQUENCE [LARGE SCALE GENOMIC DNA]</scope>
    <source>
        <strain evidence="2">WM001</strain>
    </source>
</reference>
<dbReference type="OrthoDB" id="439917at2759"/>
<proteinExistence type="predicted"/>
<sequence>MSGEKIMLILVVAFIASSQSIICPKFQCGSSFPNSNQCIYFDSTNKATYISSCSKGTYCPPTNQANSTCQTVNPKPISRSYPGEKCSSNTNCITGVCSKDVCSGIARNQNCSLNITNNALCEPGNYCDLTLSNPVCTELKSNLAFCTAGDQCIYGAGCYNNTYCLLYGSIQNYQIIAKSECTNAIGYSPYCQSGQCYNFVNGTSICIEAFESPYFDSPFQCYENSACVSNINIKTGAAIQGACNCAKNTEGSAFCAQFVGDYYFSRAIELWEKWEKSGNPSKCNIDAAYTPGCLMSYYKSNDAYEILYYNYLATNYPTYVGADNCTLNVYFSDYLFLVEEYNPINSSGNQVFGLALVIALALA</sequence>
<evidence type="ECO:0000256" key="1">
    <source>
        <dbReference type="SAM" id="SignalP"/>
    </source>
</evidence>
<gene>
    <name evidence="2" type="ORF">SteCoe_33547</name>
</gene>
<dbReference type="Proteomes" id="UP000187209">
    <property type="component" value="Unassembled WGS sequence"/>
</dbReference>
<protein>
    <submittedName>
        <fullName evidence="2">Uncharacterized protein</fullName>
    </submittedName>
</protein>
<feature type="chain" id="PRO_5012119305" evidence="1">
    <location>
        <begin position="19"/>
        <end position="363"/>
    </location>
</feature>
<dbReference type="EMBL" id="MPUH01001269">
    <property type="protein sequence ID" value="OMJ68877.1"/>
    <property type="molecule type" value="Genomic_DNA"/>
</dbReference>
<comment type="caution">
    <text evidence="2">The sequence shown here is derived from an EMBL/GenBank/DDBJ whole genome shotgun (WGS) entry which is preliminary data.</text>
</comment>
<evidence type="ECO:0000313" key="3">
    <source>
        <dbReference type="Proteomes" id="UP000187209"/>
    </source>
</evidence>
<organism evidence="2 3">
    <name type="scientific">Stentor coeruleus</name>
    <dbReference type="NCBI Taxonomy" id="5963"/>
    <lineage>
        <taxon>Eukaryota</taxon>
        <taxon>Sar</taxon>
        <taxon>Alveolata</taxon>
        <taxon>Ciliophora</taxon>
        <taxon>Postciliodesmatophora</taxon>
        <taxon>Heterotrichea</taxon>
        <taxon>Heterotrichida</taxon>
        <taxon>Stentoridae</taxon>
        <taxon>Stentor</taxon>
    </lineage>
</organism>
<keyword evidence="3" id="KW-1185">Reference proteome</keyword>
<name>A0A1R2AWJ3_9CILI</name>
<keyword evidence="1" id="KW-0732">Signal</keyword>
<accession>A0A1R2AWJ3</accession>
<feature type="signal peptide" evidence="1">
    <location>
        <begin position="1"/>
        <end position="18"/>
    </location>
</feature>
<dbReference type="AlphaFoldDB" id="A0A1R2AWJ3"/>